<dbReference type="InterPro" id="IPR000072">
    <property type="entry name" value="PDGF/VEGF_dom"/>
</dbReference>
<keyword evidence="14" id="KW-1185">Reference proteome</keyword>
<organism evidence="13 14">
    <name type="scientific">Aquarana catesbeiana</name>
    <name type="common">American bullfrog</name>
    <name type="synonym">Rana catesbeiana</name>
    <dbReference type="NCBI Taxonomy" id="8400"/>
    <lineage>
        <taxon>Eukaryota</taxon>
        <taxon>Metazoa</taxon>
        <taxon>Chordata</taxon>
        <taxon>Craniata</taxon>
        <taxon>Vertebrata</taxon>
        <taxon>Euteleostomi</taxon>
        <taxon>Amphibia</taxon>
        <taxon>Batrachia</taxon>
        <taxon>Anura</taxon>
        <taxon>Neobatrachia</taxon>
        <taxon>Ranoidea</taxon>
        <taxon>Ranidae</taxon>
        <taxon>Aquarana</taxon>
    </lineage>
</organism>
<comment type="subunit">
    <text evidence="9">Antiparallel homodimer; disulfide-linked. Antiparallel heterodimer with PDGFA; disulfide-linked. The PDGFB homodimer interacts with PDGFRA and PDGFRB homodimers, and with heterodimers formed by PDGFRA and PDGFRB. The heterodimer composed of PDGFA and PDGFB interacts with PDGFRB homodimers, and with heterodimers formed by PDGFRA and PDGFRB. Interacts with XLKD1. Interacts with LRP1. Interacts with SORL1 (via the N-terminal ectodomain). Interacts with CD82; this interaction inhibits PDGFB-mediated signaling pathway.</text>
</comment>
<evidence type="ECO:0000256" key="3">
    <source>
        <dbReference type="ARBA" id="ARBA00023030"/>
    </source>
</evidence>
<evidence type="ECO:0000256" key="6">
    <source>
        <dbReference type="ARBA" id="ARBA00032481"/>
    </source>
</evidence>
<dbReference type="GO" id="GO:0016020">
    <property type="term" value="C:membrane"/>
    <property type="evidence" value="ECO:0007669"/>
    <property type="project" value="InterPro"/>
</dbReference>
<evidence type="ECO:0000256" key="11">
    <source>
        <dbReference type="SAM" id="MobiDB-lite"/>
    </source>
</evidence>
<evidence type="ECO:0000313" key="13">
    <source>
        <dbReference type="EMBL" id="PIO33239.1"/>
    </source>
</evidence>
<evidence type="ECO:0000256" key="5">
    <source>
        <dbReference type="ARBA" id="ARBA00031888"/>
    </source>
</evidence>
<dbReference type="OrthoDB" id="8878063at2759"/>
<dbReference type="GO" id="GO:0005615">
    <property type="term" value="C:extracellular space"/>
    <property type="evidence" value="ECO:0007669"/>
    <property type="project" value="TreeGrafter"/>
</dbReference>
<dbReference type="Gene3D" id="2.10.90.10">
    <property type="entry name" value="Cystine-knot cytokines"/>
    <property type="match status" value="1"/>
</dbReference>
<evidence type="ECO:0000313" key="14">
    <source>
        <dbReference type="Proteomes" id="UP000228934"/>
    </source>
</evidence>
<dbReference type="PROSITE" id="PS50278">
    <property type="entry name" value="PDGF_2"/>
    <property type="match status" value="1"/>
</dbReference>
<proteinExistence type="inferred from homology"/>
<evidence type="ECO:0000256" key="7">
    <source>
        <dbReference type="ARBA" id="ARBA00032702"/>
    </source>
</evidence>
<name>A0A2G9RZA8_AQUCT</name>
<keyword evidence="3 10" id="KW-0339">Growth factor</keyword>
<dbReference type="InterPro" id="IPR023581">
    <property type="entry name" value="PD_growth_factor_CS"/>
</dbReference>
<evidence type="ECO:0000256" key="9">
    <source>
        <dbReference type="ARBA" id="ARBA00046967"/>
    </source>
</evidence>
<dbReference type="SUPFAM" id="SSF57501">
    <property type="entry name" value="Cystine-knot cytokines"/>
    <property type="match status" value="1"/>
</dbReference>
<dbReference type="GO" id="GO:0048008">
    <property type="term" value="P:platelet-derived growth factor receptor signaling pathway"/>
    <property type="evidence" value="ECO:0007669"/>
    <property type="project" value="TreeGrafter"/>
</dbReference>
<feature type="domain" description="Platelet-derived growth factor (PDGF) family profile" evidence="12">
    <location>
        <begin position="64"/>
        <end position="167"/>
    </location>
</feature>
<dbReference type="GO" id="GO:0030335">
    <property type="term" value="P:positive regulation of cell migration"/>
    <property type="evidence" value="ECO:0007669"/>
    <property type="project" value="TreeGrafter"/>
</dbReference>
<evidence type="ECO:0000256" key="4">
    <source>
        <dbReference type="ARBA" id="ARBA00023246"/>
    </source>
</evidence>
<accession>A0A2G9RZA8</accession>
<dbReference type="GO" id="GO:0005161">
    <property type="term" value="F:platelet-derived growth factor receptor binding"/>
    <property type="evidence" value="ECO:0007669"/>
    <property type="project" value="TreeGrafter"/>
</dbReference>
<dbReference type="EMBL" id="KV928847">
    <property type="protein sequence ID" value="PIO33239.1"/>
    <property type="molecule type" value="Genomic_DNA"/>
</dbReference>
<dbReference type="SMART" id="SM00141">
    <property type="entry name" value="PDGF"/>
    <property type="match status" value="1"/>
</dbReference>
<dbReference type="GO" id="GO:0051897">
    <property type="term" value="P:positive regulation of phosphatidylinositol 3-kinase/protein kinase B signal transduction"/>
    <property type="evidence" value="ECO:0007669"/>
    <property type="project" value="TreeGrafter"/>
</dbReference>
<dbReference type="InterPro" id="IPR029034">
    <property type="entry name" value="Cystine-knot_cytokine"/>
</dbReference>
<dbReference type="GO" id="GO:0051781">
    <property type="term" value="P:positive regulation of cell division"/>
    <property type="evidence" value="ECO:0007669"/>
    <property type="project" value="UniProtKB-KW"/>
</dbReference>
<protein>
    <recommendedName>
        <fullName evidence="2">Platelet-derived growth factor subunit B</fullName>
    </recommendedName>
    <alternativeName>
        <fullName evidence="5">PDGF-2</fullName>
    </alternativeName>
    <alternativeName>
        <fullName evidence="6">Platelet-derived growth factor B chain</fullName>
    </alternativeName>
    <alternativeName>
        <fullName evidence="7">Platelet-derived growth factor beta polypeptide</fullName>
    </alternativeName>
</protein>
<comment type="similarity">
    <text evidence="1 10">Belongs to the PDGF/VEGF growth factor family.</text>
</comment>
<keyword evidence="4" id="KW-0497">Mitogen</keyword>
<dbReference type="GO" id="GO:0008284">
    <property type="term" value="P:positive regulation of cell population proliferation"/>
    <property type="evidence" value="ECO:0007669"/>
    <property type="project" value="TreeGrafter"/>
</dbReference>
<dbReference type="PANTHER" id="PTHR11633:SF2">
    <property type="entry name" value="PLATELET-DERIVED GROWTH FACTOR SUBUNIT B"/>
    <property type="match status" value="1"/>
</dbReference>
<dbReference type="CDD" id="cd00135">
    <property type="entry name" value="PDGF"/>
    <property type="match status" value="1"/>
</dbReference>
<dbReference type="GO" id="GO:0008083">
    <property type="term" value="F:growth factor activity"/>
    <property type="evidence" value="ECO:0007669"/>
    <property type="project" value="UniProtKB-KW"/>
</dbReference>
<dbReference type="Pfam" id="PF00341">
    <property type="entry name" value="PDGF"/>
    <property type="match status" value="1"/>
</dbReference>
<feature type="region of interest" description="Disordered" evidence="11">
    <location>
        <begin position="174"/>
        <end position="213"/>
    </location>
</feature>
<sequence>MRWNGRPGGPYSRRDVRENCSRICQVYKRYTKTTANRFHDEEDVYELTRNETRSLPRGSSSHSRVIRSLDAQQAQIAECKPRTEVFEITRQMVDPTNANFIVQPPCVEVERCSGCCNSRHIKCVPSRMRIRHVQVKKIVIRKSKKDVQLVPIPLEDHLECRCEAVSSLSVRSHHTSHEHRGAAGVSVATAPPPTTIRKEEPPLRPSKKKNKKFKYLPSKKEQRDLLDGIVHKLVTEHIAWGGALVEKLHILMKTKNSSLYWQIDQNILKVCVLNARRLFYFYFFYWNI</sequence>
<dbReference type="Proteomes" id="UP000228934">
    <property type="component" value="Unassembled WGS sequence"/>
</dbReference>
<evidence type="ECO:0000256" key="2">
    <source>
        <dbReference type="ARBA" id="ARBA00018117"/>
    </source>
</evidence>
<comment type="function">
    <text evidence="8">Growth factor that plays an essential role in the regulation of embryonic development, cell proliferation, cell migration, survival and chemotaxis. Potent mitogen for cells of mesenchymal origin. Required for normal proliferation and recruitment of pericytes and vascular smooth muscle cells in the central nervous system, skin, lung, heart and placenta. Required for normal blood vessel development, and for normal development of kidney glomeruli. Plays an important role in wound healing. Signaling is modulated by the formation of heterodimers with PDGFA.</text>
</comment>
<dbReference type="GO" id="GO:0070374">
    <property type="term" value="P:positive regulation of ERK1 and ERK2 cascade"/>
    <property type="evidence" value="ECO:0007669"/>
    <property type="project" value="TreeGrafter"/>
</dbReference>
<evidence type="ECO:0000256" key="10">
    <source>
        <dbReference type="RuleBase" id="RU003818"/>
    </source>
</evidence>
<dbReference type="AlphaFoldDB" id="A0A2G9RZA8"/>
<evidence type="ECO:0000259" key="12">
    <source>
        <dbReference type="PROSITE" id="PS50278"/>
    </source>
</evidence>
<dbReference type="PANTHER" id="PTHR11633">
    <property type="entry name" value="PLATELET-DERIVED GROWTH FACTOR"/>
    <property type="match status" value="1"/>
</dbReference>
<evidence type="ECO:0000256" key="8">
    <source>
        <dbReference type="ARBA" id="ARBA00046258"/>
    </source>
</evidence>
<evidence type="ECO:0000256" key="1">
    <source>
        <dbReference type="ARBA" id="ARBA00006686"/>
    </source>
</evidence>
<gene>
    <name evidence="13" type="ORF">AB205_0084630</name>
</gene>
<dbReference type="PROSITE" id="PS00249">
    <property type="entry name" value="PDGF_1"/>
    <property type="match status" value="1"/>
</dbReference>
<reference evidence="14" key="1">
    <citation type="journal article" date="2017" name="Nat. Commun.">
        <title>The North American bullfrog draft genome provides insight into hormonal regulation of long noncoding RNA.</title>
        <authorList>
            <person name="Hammond S.A."/>
            <person name="Warren R.L."/>
            <person name="Vandervalk B.P."/>
            <person name="Kucuk E."/>
            <person name="Khan H."/>
            <person name="Gibb E.A."/>
            <person name="Pandoh P."/>
            <person name="Kirk H."/>
            <person name="Zhao Y."/>
            <person name="Jones M."/>
            <person name="Mungall A.J."/>
            <person name="Coope R."/>
            <person name="Pleasance S."/>
            <person name="Moore R.A."/>
            <person name="Holt R.A."/>
            <person name="Round J.M."/>
            <person name="Ohora S."/>
            <person name="Walle B.V."/>
            <person name="Veldhoen N."/>
            <person name="Helbing C.C."/>
            <person name="Birol I."/>
        </authorList>
    </citation>
    <scope>NUCLEOTIDE SEQUENCE [LARGE SCALE GENOMIC DNA]</scope>
</reference>